<dbReference type="Gene3D" id="1.20.1530.20">
    <property type="match status" value="1"/>
</dbReference>
<dbReference type="PANTHER" id="PTHR42751:SF1">
    <property type="entry name" value="CATION_PROTON ANTIPORTER YBAL-RELATED"/>
    <property type="match status" value="1"/>
</dbReference>
<dbReference type="InterPro" id="IPR003148">
    <property type="entry name" value="RCK_N"/>
</dbReference>
<reference evidence="9" key="1">
    <citation type="submission" date="2020-10" db="EMBL/GenBank/DDBJ databases">
        <title>Taxonomic study of unclassified bacteria belonging to the class Ktedonobacteria.</title>
        <authorList>
            <person name="Yabe S."/>
            <person name="Wang C.M."/>
            <person name="Zheng Y."/>
            <person name="Sakai Y."/>
            <person name="Cavaletti L."/>
            <person name="Monciardini P."/>
            <person name="Donadio S."/>
        </authorList>
    </citation>
    <scope>NUCLEOTIDE SEQUENCE</scope>
    <source>
        <strain evidence="9">SOSP1-1</strain>
    </source>
</reference>
<feature type="transmembrane region" description="Helical" evidence="7">
    <location>
        <begin position="87"/>
        <end position="111"/>
    </location>
</feature>
<protein>
    <submittedName>
        <fullName evidence="9">Sodium/hydrogen exchanger</fullName>
    </submittedName>
</protein>
<evidence type="ECO:0000256" key="2">
    <source>
        <dbReference type="ARBA" id="ARBA00005551"/>
    </source>
</evidence>
<name>A0A8J3HY05_9CHLR</name>
<dbReference type="Proteomes" id="UP000612362">
    <property type="component" value="Unassembled WGS sequence"/>
</dbReference>
<dbReference type="RefSeq" id="WP_220195664.1">
    <property type="nucleotide sequence ID" value="NZ_BNJF01000002.1"/>
</dbReference>
<proteinExistence type="inferred from homology"/>
<feature type="transmembrane region" description="Helical" evidence="7">
    <location>
        <begin position="190"/>
        <end position="212"/>
    </location>
</feature>
<evidence type="ECO:0000313" key="9">
    <source>
        <dbReference type="EMBL" id="GHO46277.1"/>
    </source>
</evidence>
<feature type="domain" description="RCK N-terminal" evidence="8">
    <location>
        <begin position="414"/>
        <end position="530"/>
    </location>
</feature>
<feature type="transmembrane region" description="Helical" evidence="7">
    <location>
        <begin position="219"/>
        <end position="249"/>
    </location>
</feature>
<feature type="transmembrane region" description="Helical" evidence="7">
    <location>
        <begin position="148"/>
        <end position="170"/>
    </location>
</feature>
<dbReference type="GO" id="GO:1902600">
    <property type="term" value="P:proton transmembrane transport"/>
    <property type="evidence" value="ECO:0007669"/>
    <property type="project" value="InterPro"/>
</dbReference>
<feature type="transmembrane region" description="Helical" evidence="7">
    <location>
        <begin position="359"/>
        <end position="377"/>
    </location>
</feature>
<dbReference type="SUPFAM" id="SSF51735">
    <property type="entry name" value="NAD(P)-binding Rossmann-fold domains"/>
    <property type="match status" value="1"/>
</dbReference>
<feature type="transmembrane region" description="Helical" evidence="7">
    <location>
        <begin position="32"/>
        <end position="50"/>
    </location>
</feature>
<comment type="subcellular location">
    <subcellularLocation>
        <location evidence="1">Membrane</location>
        <topology evidence="1">Multi-pass membrane protein</topology>
    </subcellularLocation>
</comment>
<comment type="caution">
    <text evidence="9">The sequence shown here is derived from an EMBL/GenBank/DDBJ whole genome shotgun (WGS) entry which is preliminary data.</text>
</comment>
<evidence type="ECO:0000256" key="7">
    <source>
        <dbReference type="SAM" id="Phobius"/>
    </source>
</evidence>
<dbReference type="GO" id="GO:0015297">
    <property type="term" value="F:antiporter activity"/>
    <property type="evidence" value="ECO:0007669"/>
    <property type="project" value="InterPro"/>
</dbReference>
<evidence type="ECO:0000259" key="8">
    <source>
        <dbReference type="PROSITE" id="PS51201"/>
    </source>
</evidence>
<evidence type="ECO:0000256" key="1">
    <source>
        <dbReference type="ARBA" id="ARBA00004141"/>
    </source>
</evidence>
<keyword evidence="6 7" id="KW-0472">Membrane</keyword>
<dbReference type="EMBL" id="BNJF01000002">
    <property type="protein sequence ID" value="GHO46277.1"/>
    <property type="molecule type" value="Genomic_DNA"/>
</dbReference>
<evidence type="ECO:0000313" key="10">
    <source>
        <dbReference type="Proteomes" id="UP000612362"/>
    </source>
</evidence>
<dbReference type="GO" id="GO:0016020">
    <property type="term" value="C:membrane"/>
    <property type="evidence" value="ECO:0007669"/>
    <property type="project" value="UniProtKB-SubCell"/>
</dbReference>
<dbReference type="Pfam" id="PF00999">
    <property type="entry name" value="Na_H_Exchanger"/>
    <property type="match status" value="1"/>
</dbReference>
<accession>A0A8J3HY05</accession>
<keyword evidence="4 7" id="KW-0812">Transmembrane</keyword>
<evidence type="ECO:0000256" key="3">
    <source>
        <dbReference type="ARBA" id="ARBA00022448"/>
    </source>
</evidence>
<sequence length="602" mass="65410">MQHLPLIINIVVALSLAFVGGWLARKAQLPSMIGYLLAGVVIGPFTPGFIGDSNLIEQLAELGVIFLMFGVGLNFSLRELWEVRAIAIPGAILQIVLIIGLSLLIGSWWNWNIVQGILMGLAIAISSTVVTLRNLMDRGLLNTSQGHAAMGWLVLEDIITVLLLVLLPIFAAKSSEPVWQTVGIALLKTIGFAAIMLVAGTRVLPFVLLRLVQSGSRELFIVALFVVTVGTAIISSEFFGVSLALGAFLAGVVISESSLSSQVEVEITPFRDIFTVLFFVSVGMLVNPLELWTLAPIVLVWTVCIIIGKYVVTFLTGLLFGWSGKTTLTLAAGRGQIGEFSFILGEAGVSLGLLQHEQYTLLLAGAILSITINPFLFRALPWAEKRVQAISALWRLLERRTNSLGLSTGASTLRDHVVLVGCGRVGEQIVRVLRTLDIPLLVVDLNIDRLLKLREKGVSILYGDAVNSEILSHAQVKDARMVIVTLPDEVHAQMVVKEVRKQSQNTPIVVRATTKDGVGHLQSLGAQHVIHPELEGGLEMVRLSLTELAYPEHDILTYTDAVRSARYEAKQEDSQEQEALKALQNYQLAATETKESGIPLAH</sequence>
<evidence type="ECO:0000256" key="4">
    <source>
        <dbReference type="ARBA" id="ARBA00022692"/>
    </source>
</evidence>
<comment type="similarity">
    <text evidence="2">Belongs to the monovalent cation:proton antiporter 2 (CPA2) transporter (TC 2.A.37) family.</text>
</comment>
<feature type="transmembrane region" description="Helical" evidence="7">
    <location>
        <begin position="269"/>
        <end position="286"/>
    </location>
</feature>
<keyword evidence="5 7" id="KW-1133">Transmembrane helix</keyword>
<evidence type="ECO:0000256" key="5">
    <source>
        <dbReference type="ARBA" id="ARBA00022989"/>
    </source>
</evidence>
<dbReference type="InterPro" id="IPR038770">
    <property type="entry name" value="Na+/solute_symporter_sf"/>
</dbReference>
<dbReference type="Gene3D" id="3.40.50.720">
    <property type="entry name" value="NAD(P)-binding Rossmann-like Domain"/>
    <property type="match status" value="1"/>
</dbReference>
<keyword evidence="3" id="KW-0813">Transport</keyword>
<keyword evidence="10" id="KW-1185">Reference proteome</keyword>
<gene>
    <name evidence="9" type="ORF">KSX_44400</name>
</gene>
<dbReference type="Pfam" id="PF02254">
    <property type="entry name" value="TrkA_N"/>
    <property type="match status" value="1"/>
</dbReference>
<feature type="transmembrane region" description="Helical" evidence="7">
    <location>
        <begin position="56"/>
        <end position="75"/>
    </location>
</feature>
<feature type="transmembrane region" description="Helical" evidence="7">
    <location>
        <begin position="298"/>
        <end position="320"/>
    </location>
</feature>
<dbReference type="PROSITE" id="PS51201">
    <property type="entry name" value="RCK_N"/>
    <property type="match status" value="1"/>
</dbReference>
<evidence type="ECO:0000256" key="6">
    <source>
        <dbReference type="ARBA" id="ARBA00023136"/>
    </source>
</evidence>
<organism evidence="9 10">
    <name type="scientific">Ktedonospora formicarum</name>
    <dbReference type="NCBI Taxonomy" id="2778364"/>
    <lineage>
        <taxon>Bacteria</taxon>
        <taxon>Bacillati</taxon>
        <taxon>Chloroflexota</taxon>
        <taxon>Ktedonobacteria</taxon>
        <taxon>Ktedonobacterales</taxon>
        <taxon>Ktedonobacteraceae</taxon>
        <taxon>Ktedonospora</taxon>
    </lineage>
</organism>
<dbReference type="InterPro" id="IPR036291">
    <property type="entry name" value="NAD(P)-bd_dom_sf"/>
</dbReference>
<feature type="transmembrane region" description="Helical" evidence="7">
    <location>
        <begin position="6"/>
        <end position="25"/>
    </location>
</feature>
<dbReference type="GO" id="GO:0006813">
    <property type="term" value="P:potassium ion transport"/>
    <property type="evidence" value="ECO:0007669"/>
    <property type="project" value="InterPro"/>
</dbReference>
<dbReference type="InterPro" id="IPR006153">
    <property type="entry name" value="Cation/H_exchanger_TM"/>
</dbReference>
<dbReference type="PANTHER" id="PTHR42751">
    <property type="entry name" value="SODIUM/HYDROGEN EXCHANGER FAMILY/TRKA DOMAIN PROTEIN"/>
    <property type="match status" value="1"/>
</dbReference>
<dbReference type="AlphaFoldDB" id="A0A8J3HY05"/>
<feature type="transmembrane region" description="Helical" evidence="7">
    <location>
        <begin position="117"/>
        <end position="136"/>
    </location>
</feature>